<dbReference type="GO" id="GO:0072683">
    <property type="term" value="P:T cell extravasation"/>
    <property type="evidence" value="ECO:0007669"/>
    <property type="project" value="TreeGrafter"/>
</dbReference>
<feature type="transmembrane region" description="Helical" evidence="8">
    <location>
        <begin position="143"/>
        <end position="164"/>
    </location>
</feature>
<evidence type="ECO:0000256" key="3">
    <source>
        <dbReference type="ARBA" id="ARBA00022692"/>
    </source>
</evidence>
<proteinExistence type="inferred from homology"/>
<dbReference type="PANTHER" id="PTHR15076:SF15">
    <property type="entry name" value="CD99 ANTIGEN"/>
    <property type="match status" value="1"/>
</dbReference>
<dbReference type="EMBL" id="AFYH01105674">
    <property type="status" value="NOT_ANNOTATED_CDS"/>
    <property type="molecule type" value="Genomic_DNA"/>
</dbReference>
<accession>M3XJ53</accession>
<dbReference type="EMBL" id="AFYH01105673">
    <property type="status" value="NOT_ANNOTATED_CDS"/>
    <property type="molecule type" value="Genomic_DNA"/>
</dbReference>
<gene>
    <name evidence="10" type="primary">CD99</name>
</gene>
<evidence type="ECO:0000313" key="11">
    <source>
        <dbReference type="Proteomes" id="UP000008672"/>
    </source>
</evidence>
<dbReference type="HOGENOM" id="CLU_092825_1_1_1"/>
<evidence type="ECO:0000256" key="7">
    <source>
        <dbReference type="SAM" id="MobiDB-lite"/>
    </source>
</evidence>
<dbReference type="Proteomes" id="UP000008672">
    <property type="component" value="Unassembled WGS sequence"/>
</dbReference>
<dbReference type="GO" id="GO:2000391">
    <property type="term" value="P:positive regulation of neutrophil extravasation"/>
    <property type="evidence" value="ECO:0007669"/>
    <property type="project" value="TreeGrafter"/>
</dbReference>
<dbReference type="Ensembl" id="ENSLACT00000025123.1">
    <property type="protein sequence ID" value="ENSLACP00000022759.1"/>
    <property type="gene ID" value="ENSLACG00000022675.1"/>
</dbReference>
<feature type="region of interest" description="Disordered" evidence="7">
    <location>
        <begin position="28"/>
        <end position="142"/>
    </location>
</feature>
<dbReference type="GO" id="GO:0005886">
    <property type="term" value="C:plasma membrane"/>
    <property type="evidence" value="ECO:0007669"/>
    <property type="project" value="TreeGrafter"/>
</dbReference>
<dbReference type="FunCoup" id="M3XJ53">
    <property type="interactions" value="255"/>
</dbReference>
<reference evidence="10" key="2">
    <citation type="submission" date="2025-08" db="UniProtKB">
        <authorList>
            <consortium name="Ensembl"/>
        </authorList>
    </citation>
    <scope>IDENTIFICATION</scope>
</reference>
<dbReference type="InParanoid" id="M3XJ53"/>
<sequence length="201" mass="20635">MSTRRLTLFVCLALLLVKAKGQVDFDLSDALDTDDDKPSLTPKPPKKPDTNDNDLDLSDALGGEDPFTKAPPVVKPNPGGSGSSGNLDDSLFNIAEGGDGYKPDENKGGGGGGGGGGRGRKVSPGDSSDTNPGSNEGQSSGSIAGIVGAVGMALLGAASSYFAYQKKKLCFRGSGNQESVNMEAQNKAHLEPQSYNSLLEK</sequence>
<organism evidence="10 11">
    <name type="scientific">Latimeria chalumnae</name>
    <name type="common">Coelacanth</name>
    <dbReference type="NCBI Taxonomy" id="7897"/>
    <lineage>
        <taxon>Eukaryota</taxon>
        <taxon>Metazoa</taxon>
        <taxon>Chordata</taxon>
        <taxon>Craniata</taxon>
        <taxon>Vertebrata</taxon>
        <taxon>Euteleostomi</taxon>
        <taxon>Coelacanthiformes</taxon>
        <taxon>Coelacanthidae</taxon>
        <taxon>Latimeria</taxon>
    </lineage>
</organism>
<keyword evidence="11" id="KW-1185">Reference proteome</keyword>
<dbReference type="EMBL" id="AFYH01105671">
    <property type="status" value="NOT_ANNOTATED_CDS"/>
    <property type="molecule type" value="Genomic_DNA"/>
</dbReference>
<evidence type="ECO:0000256" key="2">
    <source>
        <dbReference type="ARBA" id="ARBA00008763"/>
    </source>
</evidence>
<feature type="compositionally biased region" description="Polar residues" evidence="7">
    <location>
        <begin position="125"/>
        <end position="138"/>
    </location>
</feature>
<dbReference type="eggNOG" id="ENOG502S70S">
    <property type="taxonomic scope" value="Eukaryota"/>
</dbReference>
<evidence type="ECO:0000256" key="8">
    <source>
        <dbReference type="SAM" id="Phobius"/>
    </source>
</evidence>
<evidence type="ECO:0000256" key="9">
    <source>
        <dbReference type="SAM" id="SignalP"/>
    </source>
</evidence>
<name>M3XJ53_LATCH</name>
<keyword evidence="3 8" id="KW-0812">Transmembrane</keyword>
<dbReference type="InterPro" id="IPR022078">
    <property type="entry name" value="CD99L2"/>
</dbReference>
<dbReference type="GeneTree" id="ENSGT00940000154344"/>
<dbReference type="EMBL" id="AFYH01105670">
    <property type="status" value="NOT_ANNOTATED_CDS"/>
    <property type="molecule type" value="Genomic_DNA"/>
</dbReference>
<keyword evidence="6 8" id="KW-0472">Membrane</keyword>
<feature type="chain" id="PRO_5004043527" evidence="9">
    <location>
        <begin position="22"/>
        <end position="201"/>
    </location>
</feature>
<keyword evidence="4 9" id="KW-0732">Signal</keyword>
<protein>
    <submittedName>
        <fullName evidence="10">CD99 molecule (Xg blood group)</fullName>
    </submittedName>
</protein>
<dbReference type="EMBL" id="AFYH01105675">
    <property type="status" value="NOT_ANNOTATED_CDS"/>
    <property type="molecule type" value="Genomic_DNA"/>
</dbReference>
<dbReference type="STRING" id="7897.ENSLACP00000022759"/>
<evidence type="ECO:0000256" key="6">
    <source>
        <dbReference type="ARBA" id="ARBA00023136"/>
    </source>
</evidence>
<dbReference type="PANTHER" id="PTHR15076">
    <property type="entry name" value="CD99/MIC2 PROTEIN RELATED"/>
    <property type="match status" value="1"/>
</dbReference>
<keyword evidence="5 8" id="KW-1133">Transmembrane helix</keyword>
<evidence type="ECO:0000256" key="4">
    <source>
        <dbReference type="ARBA" id="ARBA00022729"/>
    </source>
</evidence>
<dbReference type="OMA" id="QNHRNTN"/>
<dbReference type="AlphaFoldDB" id="M3XJ53"/>
<feature type="signal peptide" evidence="9">
    <location>
        <begin position="1"/>
        <end position="21"/>
    </location>
</feature>
<dbReference type="GO" id="GO:0034109">
    <property type="term" value="P:homotypic cell-cell adhesion"/>
    <property type="evidence" value="ECO:0007669"/>
    <property type="project" value="TreeGrafter"/>
</dbReference>
<dbReference type="Bgee" id="ENSLACG00000022675">
    <property type="expression patterns" value="Expressed in chordate pharynx and 6 other cell types or tissues"/>
</dbReference>
<reference evidence="11" key="1">
    <citation type="submission" date="2011-08" db="EMBL/GenBank/DDBJ databases">
        <title>The draft genome of Latimeria chalumnae.</title>
        <authorList>
            <person name="Di Palma F."/>
            <person name="Alfoldi J."/>
            <person name="Johnson J."/>
            <person name="Berlin A."/>
            <person name="Gnerre S."/>
            <person name="Jaffe D."/>
            <person name="MacCallum I."/>
            <person name="Young S."/>
            <person name="Walker B.J."/>
            <person name="Lander E."/>
            <person name="Lindblad-Toh K."/>
        </authorList>
    </citation>
    <scope>NUCLEOTIDE SEQUENCE [LARGE SCALE GENOMIC DNA]</scope>
    <source>
        <strain evidence="11">Wild caught</strain>
    </source>
</reference>
<reference evidence="10" key="3">
    <citation type="submission" date="2025-09" db="UniProtKB">
        <authorList>
            <consortium name="Ensembl"/>
        </authorList>
    </citation>
    <scope>IDENTIFICATION</scope>
</reference>
<evidence type="ECO:0000313" key="10">
    <source>
        <dbReference type="Ensembl" id="ENSLACP00000022759.1"/>
    </source>
</evidence>
<evidence type="ECO:0000256" key="1">
    <source>
        <dbReference type="ARBA" id="ARBA00004479"/>
    </source>
</evidence>
<feature type="compositionally biased region" description="Gly residues" evidence="7">
    <location>
        <begin position="108"/>
        <end position="117"/>
    </location>
</feature>
<evidence type="ECO:0000256" key="5">
    <source>
        <dbReference type="ARBA" id="ARBA00022989"/>
    </source>
</evidence>
<comment type="similarity">
    <text evidence="2">Belongs to the CD99 family.</text>
</comment>
<dbReference type="EMBL" id="AFYH01105672">
    <property type="status" value="NOT_ANNOTATED_CDS"/>
    <property type="molecule type" value="Genomic_DNA"/>
</dbReference>
<comment type="subcellular location">
    <subcellularLocation>
        <location evidence="1">Membrane</location>
        <topology evidence="1">Single-pass type I membrane protein</topology>
    </subcellularLocation>
</comment>
<dbReference type="Pfam" id="PF12301">
    <property type="entry name" value="CD99L2"/>
    <property type="match status" value="1"/>
</dbReference>